<keyword evidence="2" id="KW-1185">Reference proteome</keyword>
<name>A0A4Y2LV46_ARAVE</name>
<proteinExistence type="predicted"/>
<organism evidence="1 2">
    <name type="scientific">Araneus ventricosus</name>
    <name type="common">Orbweaver spider</name>
    <name type="synonym">Epeira ventricosa</name>
    <dbReference type="NCBI Taxonomy" id="182803"/>
    <lineage>
        <taxon>Eukaryota</taxon>
        <taxon>Metazoa</taxon>
        <taxon>Ecdysozoa</taxon>
        <taxon>Arthropoda</taxon>
        <taxon>Chelicerata</taxon>
        <taxon>Arachnida</taxon>
        <taxon>Araneae</taxon>
        <taxon>Araneomorphae</taxon>
        <taxon>Entelegynae</taxon>
        <taxon>Araneoidea</taxon>
        <taxon>Araneidae</taxon>
        <taxon>Araneus</taxon>
    </lineage>
</organism>
<evidence type="ECO:0000313" key="2">
    <source>
        <dbReference type="Proteomes" id="UP000499080"/>
    </source>
</evidence>
<evidence type="ECO:0000313" key="1">
    <source>
        <dbReference type="EMBL" id="GBN18691.1"/>
    </source>
</evidence>
<sequence>METYIESNEAHLISDLSVKTADNDKNIKNCWSDKKGDVKKKNSIFKAAKLKAGGGRNDDKPLTPLDERILLLIGLFAAEGLDMAESESMPKVYVIPRVEENPASPTGGTVSNELNTQSYTTQSYTQEFNKADFVEYLLPDTLDCVVNIEECNHSASLTSVKNPLVKDPQAKDARVQSLKVCFTPASFNYKERKCPETD</sequence>
<dbReference type="AlphaFoldDB" id="A0A4Y2LV46"/>
<dbReference type="Proteomes" id="UP000499080">
    <property type="component" value="Unassembled WGS sequence"/>
</dbReference>
<reference evidence="1 2" key="1">
    <citation type="journal article" date="2019" name="Sci. Rep.">
        <title>Orb-weaving spider Araneus ventricosus genome elucidates the spidroin gene catalogue.</title>
        <authorList>
            <person name="Kono N."/>
            <person name="Nakamura H."/>
            <person name="Ohtoshi R."/>
            <person name="Moran D.A.P."/>
            <person name="Shinohara A."/>
            <person name="Yoshida Y."/>
            <person name="Fujiwara M."/>
            <person name="Mori M."/>
            <person name="Tomita M."/>
            <person name="Arakawa K."/>
        </authorList>
    </citation>
    <scope>NUCLEOTIDE SEQUENCE [LARGE SCALE GENOMIC DNA]</scope>
</reference>
<dbReference type="OrthoDB" id="8053018at2759"/>
<comment type="caution">
    <text evidence="1">The sequence shown here is derived from an EMBL/GenBank/DDBJ whole genome shotgun (WGS) entry which is preliminary data.</text>
</comment>
<gene>
    <name evidence="1" type="ORF">AVEN_89427_1</name>
</gene>
<dbReference type="EMBL" id="BGPR01006403">
    <property type="protein sequence ID" value="GBN18691.1"/>
    <property type="molecule type" value="Genomic_DNA"/>
</dbReference>
<accession>A0A4Y2LV46</accession>
<protein>
    <submittedName>
        <fullName evidence="1">Uncharacterized protein</fullName>
    </submittedName>
</protein>